<dbReference type="AlphaFoldDB" id="A0A6A4P0N8"/>
<evidence type="ECO:0000313" key="1">
    <source>
        <dbReference type="EMBL" id="KAE9594970.1"/>
    </source>
</evidence>
<dbReference type="OrthoDB" id="1596474at2759"/>
<proteinExistence type="predicted"/>
<evidence type="ECO:0000313" key="2">
    <source>
        <dbReference type="Proteomes" id="UP000447434"/>
    </source>
</evidence>
<reference evidence="2" key="1">
    <citation type="journal article" date="2020" name="Nat. Commun.">
        <title>Genome sequence of the cluster root forming white lupin.</title>
        <authorList>
            <person name="Hufnagel B."/>
            <person name="Marques A."/>
            <person name="Soriano A."/>
            <person name="Marques L."/>
            <person name="Divol F."/>
            <person name="Doumas P."/>
            <person name="Sallet E."/>
            <person name="Mancinotti D."/>
            <person name="Carrere S."/>
            <person name="Marande W."/>
            <person name="Arribat S."/>
            <person name="Keller J."/>
            <person name="Huneau C."/>
            <person name="Blein T."/>
            <person name="Aime D."/>
            <person name="Laguerre M."/>
            <person name="Taylor J."/>
            <person name="Schubert V."/>
            <person name="Nelson M."/>
            <person name="Geu-Flores F."/>
            <person name="Crespi M."/>
            <person name="Gallardo-Guerrero K."/>
            <person name="Delaux P.-M."/>
            <person name="Salse J."/>
            <person name="Berges H."/>
            <person name="Guyot R."/>
            <person name="Gouzy J."/>
            <person name="Peret B."/>
        </authorList>
    </citation>
    <scope>NUCLEOTIDE SEQUENCE [LARGE SCALE GENOMIC DNA]</scope>
    <source>
        <strain evidence="2">cv. Amiga</strain>
    </source>
</reference>
<sequence length="43" mass="4821">MVELFVLGCTGIVVFLHGTRFIFHALTQHLAVRSLSFLGFVGW</sequence>
<comment type="caution">
    <text evidence="1">The sequence shown here is derived from an EMBL/GenBank/DDBJ whole genome shotgun (WGS) entry which is preliminary data.</text>
</comment>
<gene>
    <name evidence="1" type="ORF">Lalb_Chr18g0059421</name>
</gene>
<accession>A0A6A4P0N8</accession>
<dbReference type="Proteomes" id="UP000447434">
    <property type="component" value="Chromosome 18"/>
</dbReference>
<keyword evidence="2" id="KW-1185">Reference proteome</keyword>
<name>A0A6A4P0N8_LUPAL</name>
<protein>
    <submittedName>
        <fullName evidence="1">Uncharacterized protein</fullName>
    </submittedName>
</protein>
<dbReference type="EMBL" id="WOCE01000018">
    <property type="protein sequence ID" value="KAE9594970.1"/>
    <property type="molecule type" value="Genomic_DNA"/>
</dbReference>
<organism evidence="1 2">
    <name type="scientific">Lupinus albus</name>
    <name type="common">White lupine</name>
    <name type="synonym">Lupinus termis</name>
    <dbReference type="NCBI Taxonomy" id="3870"/>
    <lineage>
        <taxon>Eukaryota</taxon>
        <taxon>Viridiplantae</taxon>
        <taxon>Streptophyta</taxon>
        <taxon>Embryophyta</taxon>
        <taxon>Tracheophyta</taxon>
        <taxon>Spermatophyta</taxon>
        <taxon>Magnoliopsida</taxon>
        <taxon>eudicotyledons</taxon>
        <taxon>Gunneridae</taxon>
        <taxon>Pentapetalae</taxon>
        <taxon>rosids</taxon>
        <taxon>fabids</taxon>
        <taxon>Fabales</taxon>
        <taxon>Fabaceae</taxon>
        <taxon>Papilionoideae</taxon>
        <taxon>50 kb inversion clade</taxon>
        <taxon>genistoids sensu lato</taxon>
        <taxon>core genistoids</taxon>
        <taxon>Genisteae</taxon>
        <taxon>Lupinus</taxon>
    </lineage>
</organism>